<dbReference type="PROSITE" id="PS51352">
    <property type="entry name" value="THIOREDOXIN_2"/>
    <property type="match status" value="1"/>
</dbReference>
<keyword evidence="3" id="KW-1015">Disulfide bond</keyword>
<keyword evidence="7" id="KW-1185">Reference proteome</keyword>
<evidence type="ECO:0000256" key="3">
    <source>
        <dbReference type="ARBA" id="ARBA00023157"/>
    </source>
</evidence>
<dbReference type="InterPro" id="IPR017937">
    <property type="entry name" value="Thioredoxin_CS"/>
</dbReference>
<dbReference type="CDD" id="cd02947">
    <property type="entry name" value="TRX_family"/>
    <property type="match status" value="1"/>
</dbReference>
<dbReference type="Proteomes" id="UP001176471">
    <property type="component" value="Unassembled WGS sequence"/>
</dbReference>
<evidence type="ECO:0000313" key="7">
    <source>
        <dbReference type="Proteomes" id="UP001176471"/>
    </source>
</evidence>
<dbReference type="PRINTS" id="PR00421">
    <property type="entry name" value="THIOREDOXIN"/>
</dbReference>
<organism evidence="6 7">
    <name type="scientific">Sphingobium cyanobacteriorum</name>
    <dbReference type="NCBI Taxonomy" id="3063954"/>
    <lineage>
        <taxon>Bacteria</taxon>
        <taxon>Pseudomonadati</taxon>
        <taxon>Pseudomonadota</taxon>
        <taxon>Alphaproteobacteria</taxon>
        <taxon>Sphingomonadales</taxon>
        <taxon>Sphingomonadaceae</taxon>
        <taxon>Sphingobium</taxon>
    </lineage>
</organism>
<dbReference type="InterPro" id="IPR013766">
    <property type="entry name" value="Thioredoxin_domain"/>
</dbReference>
<dbReference type="PANTHER" id="PTHR45663">
    <property type="entry name" value="GEO12009P1"/>
    <property type="match status" value="1"/>
</dbReference>
<feature type="domain" description="Thioredoxin" evidence="5">
    <location>
        <begin position="1"/>
        <end position="107"/>
    </location>
</feature>
<gene>
    <name evidence="6" type="ORF">Q4610_06180</name>
</gene>
<keyword evidence="1" id="KW-0813">Transport</keyword>
<evidence type="ECO:0000313" key="6">
    <source>
        <dbReference type="EMBL" id="MDO7834629.1"/>
    </source>
</evidence>
<protein>
    <submittedName>
        <fullName evidence="6">Thioredoxin domain-containing protein</fullName>
    </submittedName>
</protein>
<dbReference type="PANTHER" id="PTHR45663:SF11">
    <property type="entry name" value="GEO12009P1"/>
    <property type="match status" value="1"/>
</dbReference>
<dbReference type="PROSITE" id="PS00194">
    <property type="entry name" value="THIOREDOXIN_1"/>
    <property type="match status" value="1"/>
</dbReference>
<dbReference type="SUPFAM" id="SSF52833">
    <property type="entry name" value="Thioredoxin-like"/>
    <property type="match status" value="1"/>
</dbReference>
<dbReference type="Pfam" id="PF00085">
    <property type="entry name" value="Thioredoxin"/>
    <property type="match status" value="1"/>
</dbReference>
<proteinExistence type="predicted"/>
<evidence type="ECO:0000256" key="4">
    <source>
        <dbReference type="ARBA" id="ARBA00023284"/>
    </source>
</evidence>
<keyword evidence="2" id="KW-0249">Electron transport</keyword>
<dbReference type="EMBL" id="JAUQOM010000002">
    <property type="protein sequence ID" value="MDO7834629.1"/>
    <property type="molecule type" value="Genomic_DNA"/>
</dbReference>
<sequence>MNAEILAVSDATCDVEIGQSSKPVLIDFWAPWCGPCMALLPTIEGLASVYGDDLKVVKVNVDENPILTDKFGVQGIPNLTLVKDGNAVALRERSRTRLVEEIDGILG</sequence>
<dbReference type="Gene3D" id="3.40.30.10">
    <property type="entry name" value="Glutaredoxin"/>
    <property type="match status" value="1"/>
</dbReference>
<dbReference type="RefSeq" id="WP_304535120.1">
    <property type="nucleotide sequence ID" value="NZ_JAUQOM010000002.1"/>
</dbReference>
<dbReference type="InterPro" id="IPR036249">
    <property type="entry name" value="Thioredoxin-like_sf"/>
</dbReference>
<comment type="caution">
    <text evidence="6">The sequence shown here is derived from an EMBL/GenBank/DDBJ whole genome shotgun (WGS) entry which is preliminary data.</text>
</comment>
<evidence type="ECO:0000256" key="2">
    <source>
        <dbReference type="ARBA" id="ARBA00022982"/>
    </source>
</evidence>
<evidence type="ECO:0000259" key="5">
    <source>
        <dbReference type="PROSITE" id="PS51352"/>
    </source>
</evidence>
<reference evidence="6" key="1">
    <citation type="submission" date="2023-07" db="EMBL/GenBank/DDBJ databases">
        <title>Bacterial whole genome sequence for Sphingobium sp. HBC34.</title>
        <authorList>
            <person name="Le V."/>
            <person name="Ko S.-R."/>
            <person name="Ahn C.-Y."/>
            <person name="Oh H.-M."/>
        </authorList>
    </citation>
    <scope>NUCLEOTIDE SEQUENCE</scope>
    <source>
        <strain evidence="6">HBC34</strain>
    </source>
</reference>
<keyword evidence="4" id="KW-0676">Redox-active center</keyword>
<accession>A0ABT8ZJC6</accession>
<name>A0ABT8ZJC6_9SPHN</name>
<evidence type="ECO:0000256" key="1">
    <source>
        <dbReference type="ARBA" id="ARBA00022448"/>
    </source>
</evidence>